<dbReference type="EMBL" id="JAWDKD010000022">
    <property type="protein sequence ID" value="MDV0447735.1"/>
    <property type="molecule type" value="Genomic_DNA"/>
</dbReference>
<keyword evidence="2" id="KW-1185">Reference proteome</keyword>
<proteinExistence type="predicted"/>
<sequence>MKMKMKILLIGVLVFLFVFAAGCLNSNNGNTTENNATDSGVKYNSSYVTARYMPPPIPRDQQSIYLLKYPNYDYASPQKDGLENDSDLIVYATIKEIQPASWSTADGKMPAELREKEIQIVTENGPVDYKVLWSDGYEDIYTDVIFTVDEWAKGNSSDEIKVRFTGGQVDNVVRDDLGFPDPRNLEVGDQYLLYLTYYSDAYELRYPNGIETITVKN</sequence>
<gene>
    <name evidence="1" type="ORF">MsAg5_16470</name>
</gene>
<dbReference type="RefSeq" id="WP_338100181.1">
    <property type="nucleotide sequence ID" value="NZ_JAWDKD010000022.1"/>
</dbReference>
<evidence type="ECO:0000313" key="2">
    <source>
        <dbReference type="Proteomes" id="UP001271789"/>
    </source>
</evidence>
<protein>
    <submittedName>
        <fullName evidence="1">Uncharacterized protein</fullName>
    </submittedName>
</protein>
<dbReference type="PROSITE" id="PS51257">
    <property type="entry name" value="PROKAR_LIPOPROTEIN"/>
    <property type="match status" value="1"/>
</dbReference>
<name>A0AAE4MJH6_9EURY</name>
<comment type="caution">
    <text evidence="1">The sequence shown here is derived from an EMBL/GenBank/DDBJ whole genome shotgun (WGS) entry which is preliminary data.</text>
</comment>
<organism evidence="1 2">
    <name type="scientific">Methanolapillus africanus</name>
    <dbReference type="NCBI Taxonomy" id="3028297"/>
    <lineage>
        <taxon>Archaea</taxon>
        <taxon>Methanobacteriati</taxon>
        <taxon>Methanobacteriota</taxon>
        <taxon>Stenosarchaea group</taxon>
        <taxon>Methanomicrobia</taxon>
        <taxon>Methanosarcinales</taxon>
        <taxon>Methanosarcinaceae</taxon>
        <taxon>Methanolapillus</taxon>
    </lineage>
</organism>
<reference evidence="1" key="1">
    <citation type="submission" date="2023-06" db="EMBL/GenBank/DDBJ databases">
        <title>Genome sequence of Methanosarcinaceae archaeon Ag5.</title>
        <authorList>
            <person name="Protasov E."/>
            <person name="Platt K."/>
            <person name="Poehlein A."/>
            <person name="Daniel R."/>
            <person name="Brune A."/>
        </authorList>
    </citation>
    <scope>NUCLEOTIDE SEQUENCE</scope>
    <source>
        <strain evidence="1">Ag5</strain>
    </source>
</reference>
<dbReference type="AlphaFoldDB" id="A0AAE4MJH6"/>
<dbReference type="Proteomes" id="UP001271789">
    <property type="component" value="Unassembled WGS sequence"/>
</dbReference>
<accession>A0AAE4MJH6</accession>
<evidence type="ECO:0000313" key="1">
    <source>
        <dbReference type="EMBL" id="MDV0447735.1"/>
    </source>
</evidence>